<dbReference type="Proteomes" id="UP000502894">
    <property type="component" value="Plasmid pTUM19329-1"/>
</dbReference>
<dbReference type="SUPFAM" id="SSF51735">
    <property type="entry name" value="NAD(P)-binding Rossmann-fold domains"/>
    <property type="match status" value="1"/>
</dbReference>
<name>A0A6F8TBB8_9GAMM</name>
<dbReference type="Pfam" id="PF10727">
    <property type="entry name" value="Rossmann-like"/>
    <property type="match status" value="1"/>
</dbReference>
<evidence type="ECO:0000259" key="3">
    <source>
        <dbReference type="Pfam" id="PF10728"/>
    </source>
</evidence>
<dbReference type="InterPro" id="IPR018931">
    <property type="entry name" value="DUF2520"/>
</dbReference>
<feature type="domain" description="Putative oxidoreductase/dehydrogenase Rossmann-like" evidence="2">
    <location>
        <begin position="3"/>
        <end position="120"/>
    </location>
</feature>
<dbReference type="Gene3D" id="3.40.50.720">
    <property type="entry name" value="NAD(P)-binding Rossmann-like Domain"/>
    <property type="match status" value="1"/>
</dbReference>
<sequence>MTLFVNIIGAGHLGKTIGHLLVKHQLVKIGSICNRSETSSINAIKFIGQGKYCPKISELPHADITFITTPDDLISVTCEELSKNKFIKKGSVVLHCSGSLTSDALISVKEQGCYVASVHPMRSFAKPELSVEQYSGTYCAVEGDKEALAYVVHSLFNSIGSITYEIDKIKKSSYHAAGVFASNYLVTLAQQALSCMKEAGVENEMAMHVITNIMRGTVSNLEKTLSPEQSLTGPIKRGDISTIMKHIESLTDKEQKHLYSTLGKATLHLTDHNTVKKNKIMSALAVRDEDLLDSSIPFFRSRL</sequence>
<keyword evidence="1" id="KW-0560">Oxidoreductase</keyword>
<feature type="domain" description="DUF2520" evidence="3">
    <location>
        <begin position="137"/>
        <end position="266"/>
    </location>
</feature>
<keyword evidence="5" id="KW-1185">Reference proteome</keyword>
<evidence type="ECO:0000256" key="1">
    <source>
        <dbReference type="ARBA" id="ARBA00023002"/>
    </source>
</evidence>
<dbReference type="InterPro" id="IPR036291">
    <property type="entry name" value="NAD(P)-bd_dom_sf"/>
</dbReference>
<geneLocation type="plasmid" evidence="4 5">
    <name>pTUM19329-1</name>
</geneLocation>
<dbReference type="RefSeq" id="WP_173238659.1">
    <property type="nucleotide sequence ID" value="NZ_AP022840.1"/>
</dbReference>
<dbReference type="AlphaFoldDB" id="A0A6F8TBB8"/>
<evidence type="ECO:0000259" key="2">
    <source>
        <dbReference type="Pfam" id="PF10727"/>
    </source>
</evidence>
<evidence type="ECO:0000313" key="4">
    <source>
        <dbReference type="EMBL" id="BCA97276.1"/>
    </source>
</evidence>
<dbReference type="InterPro" id="IPR019665">
    <property type="entry name" value="OxRdtase/DH_put_Rossmann_dom"/>
</dbReference>
<dbReference type="PANTHER" id="PTHR40459:SF1">
    <property type="entry name" value="CONSERVED HYPOTHETICAL ALANINE AND LEUCINE RICH PROTEIN"/>
    <property type="match status" value="1"/>
</dbReference>
<dbReference type="InterPro" id="IPR008927">
    <property type="entry name" value="6-PGluconate_DH-like_C_sf"/>
</dbReference>
<organism evidence="4 5">
    <name type="scientific">Legionella antarctica</name>
    <dbReference type="NCBI Taxonomy" id="2708020"/>
    <lineage>
        <taxon>Bacteria</taxon>
        <taxon>Pseudomonadati</taxon>
        <taxon>Pseudomonadota</taxon>
        <taxon>Gammaproteobacteria</taxon>
        <taxon>Legionellales</taxon>
        <taxon>Legionellaceae</taxon>
        <taxon>Legionella</taxon>
    </lineage>
</organism>
<dbReference type="GO" id="GO:0016491">
    <property type="term" value="F:oxidoreductase activity"/>
    <property type="evidence" value="ECO:0007669"/>
    <property type="project" value="UniProtKB-KW"/>
</dbReference>
<keyword evidence="4" id="KW-0614">Plasmid</keyword>
<evidence type="ECO:0000313" key="5">
    <source>
        <dbReference type="Proteomes" id="UP000502894"/>
    </source>
</evidence>
<reference evidence="4" key="1">
    <citation type="journal article" date="2020" name="Microbiol. Resour. Announc.">
        <title>Complete Genome Sequence of Novel Psychrotolerant Legionella Strain TUM19329, Isolated from Antarctic Lake Sediment.</title>
        <authorList>
            <person name="Shimada S."/>
            <person name="Nakai R."/>
            <person name="Aoki K."/>
            <person name="Shimoeda N."/>
            <person name="Ohno G."/>
            <person name="Miyazaki Y."/>
            <person name="Kudoh S."/>
            <person name="Imura S."/>
            <person name="Watanabe K."/>
            <person name="Ishii Y."/>
            <person name="Tateda K."/>
        </authorList>
    </citation>
    <scope>NUCLEOTIDE SEQUENCE [LARGE SCALE GENOMIC DNA]</scope>
    <source>
        <strain evidence="4">TUM19329</strain>
        <plasmid evidence="4">pTUM19329-1</plasmid>
    </source>
</reference>
<accession>A0A6F8TBB8</accession>
<proteinExistence type="predicted"/>
<gene>
    <name evidence="4" type="ORF">TUM19329_36370</name>
</gene>
<evidence type="ECO:0008006" key="6">
    <source>
        <dbReference type="Google" id="ProtNLM"/>
    </source>
</evidence>
<protein>
    <recommendedName>
        <fullName evidence="6">DUF2520 domain-containing protein</fullName>
    </recommendedName>
</protein>
<dbReference type="EMBL" id="AP022840">
    <property type="protein sequence ID" value="BCA97276.1"/>
    <property type="molecule type" value="Genomic_DNA"/>
</dbReference>
<dbReference type="PANTHER" id="PTHR40459">
    <property type="entry name" value="CONSERVED HYPOTHETICAL ALANINE AND LEUCINE RICH PROTEIN"/>
    <property type="match status" value="1"/>
</dbReference>
<dbReference type="InterPro" id="IPR037108">
    <property type="entry name" value="TM1727-like_C_sf"/>
</dbReference>
<dbReference type="Pfam" id="PF10728">
    <property type="entry name" value="DUF2520"/>
    <property type="match status" value="1"/>
</dbReference>
<dbReference type="Gene3D" id="1.10.1040.20">
    <property type="entry name" value="ProC-like, C-terminal domain"/>
    <property type="match status" value="1"/>
</dbReference>
<dbReference type="SUPFAM" id="SSF48179">
    <property type="entry name" value="6-phosphogluconate dehydrogenase C-terminal domain-like"/>
    <property type="match status" value="1"/>
</dbReference>
<dbReference type="KEGG" id="lant:TUM19329_36370"/>